<protein>
    <submittedName>
        <fullName evidence="2">Uncharacterized protein</fullName>
    </submittedName>
</protein>
<dbReference type="Proteomes" id="UP000516373">
    <property type="component" value="Chromosome"/>
</dbReference>
<dbReference type="EMBL" id="AP023439">
    <property type="protein sequence ID" value="BCL24235.1"/>
    <property type="molecule type" value="Genomic_DNA"/>
</dbReference>
<feature type="region of interest" description="Disordered" evidence="1">
    <location>
        <begin position="23"/>
        <end position="70"/>
    </location>
</feature>
<sequence>MSPRGTCGALRTTWSTREAIWTAPGGWANFPGHEAHGEHATDGTDTQQGDRAGGLRGGTGSPDRRTGAGA</sequence>
<organism evidence="2 3">
    <name type="scientific">Streptomyces tuirus</name>
    <dbReference type="NCBI Taxonomy" id="68278"/>
    <lineage>
        <taxon>Bacteria</taxon>
        <taxon>Bacillati</taxon>
        <taxon>Actinomycetota</taxon>
        <taxon>Actinomycetes</taxon>
        <taxon>Kitasatosporales</taxon>
        <taxon>Streptomycetaceae</taxon>
        <taxon>Streptomyces</taxon>
    </lineage>
</organism>
<evidence type="ECO:0000313" key="3">
    <source>
        <dbReference type="Proteomes" id="UP000516373"/>
    </source>
</evidence>
<dbReference type="KEGG" id="stui:GCM10017668_60780"/>
<dbReference type="AlphaFoldDB" id="A0A7G1NSZ6"/>
<name>A0A7G1NSZ6_9ACTN</name>
<evidence type="ECO:0000256" key="1">
    <source>
        <dbReference type="SAM" id="MobiDB-lite"/>
    </source>
</evidence>
<feature type="compositionally biased region" description="Basic and acidic residues" evidence="1">
    <location>
        <begin position="33"/>
        <end position="42"/>
    </location>
</feature>
<proteinExistence type="predicted"/>
<reference evidence="2 3" key="1">
    <citation type="journal article" date="2014" name="Int. J. Syst. Evol. Microbiol.">
        <title>Complete genome sequence of Corynebacterium casei LMG S-19264T (=DSM 44701T), isolated from a smear-ripened cheese.</title>
        <authorList>
            <consortium name="US DOE Joint Genome Institute (JGI-PGF)"/>
            <person name="Walter F."/>
            <person name="Albersmeier A."/>
            <person name="Kalinowski J."/>
            <person name="Ruckert C."/>
        </authorList>
    </citation>
    <scope>NUCLEOTIDE SEQUENCE [LARGE SCALE GENOMIC DNA]</scope>
    <source>
        <strain evidence="2 3">JCM 4255</strain>
    </source>
</reference>
<evidence type="ECO:0000313" key="2">
    <source>
        <dbReference type="EMBL" id="BCL24235.1"/>
    </source>
</evidence>
<feature type="compositionally biased region" description="Gly residues" evidence="1">
    <location>
        <begin position="51"/>
        <end position="60"/>
    </location>
</feature>
<gene>
    <name evidence="2" type="ORF">GCM10017668_60780</name>
</gene>
<accession>A0A7G1NSZ6</accession>